<dbReference type="FunFam" id="2.60.40.60:FF:000135">
    <property type="entry name" value="cadherin-23 isoform X1"/>
    <property type="match status" value="1"/>
</dbReference>
<evidence type="ECO:0000256" key="17">
    <source>
        <dbReference type="PROSITE-ProRule" id="PRU00043"/>
    </source>
</evidence>
<dbReference type="InterPro" id="IPR001881">
    <property type="entry name" value="EGF-like_Ca-bd_dom"/>
</dbReference>
<dbReference type="FunFam" id="2.60.40.60:FF:000154">
    <property type="entry name" value="FAT atypical cadherin 4"/>
    <property type="match status" value="1"/>
</dbReference>
<evidence type="ECO:0000256" key="11">
    <source>
        <dbReference type="ARBA" id="ARBA00023157"/>
    </source>
</evidence>
<feature type="domain" description="EGF-like" evidence="23">
    <location>
        <begin position="4634"/>
        <end position="4671"/>
    </location>
</feature>
<dbReference type="GO" id="GO:0003007">
    <property type="term" value="P:heart morphogenesis"/>
    <property type="evidence" value="ECO:0007669"/>
    <property type="project" value="UniProtKB-ARBA"/>
</dbReference>
<keyword evidence="7 17" id="KW-0106">Calcium</keyword>
<feature type="domain" description="Cadherin" evidence="24">
    <location>
        <begin position="771"/>
        <end position="870"/>
    </location>
</feature>
<feature type="domain" description="Cadherin" evidence="24">
    <location>
        <begin position="1948"/>
        <end position="2048"/>
    </location>
</feature>
<feature type="domain" description="Cadherin" evidence="24">
    <location>
        <begin position="3068"/>
        <end position="3178"/>
    </location>
</feature>
<feature type="domain" description="Cadherin" evidence="24">
    <location>
        <begin position="3706"/>
        <end position="3813"/>
    </location>
</feature>
<evidence type="ECO:0000313" key="25">
    <source>
        <dbReference type="EMBL" id="KAI5628880.1"/>
    </source>
</evidence>
<feature type="domain" description="Cadherin" evidence="24">
    <location>
        <begin position="2968"/>
        <end position="3067"/>
    </location>
</feature>
<dbReference type="Pfam" id="PF12661">
    <property type="entry name" value="hEGF"/>
    <property type="match status" value="1"/>
</dbReference>
<comment type="subunit">
    <text evidence="13">Heterophilic interaction with DCHS1; this interaction affects their respective protein levels. Interacts (via cytoplasmic domain) with MPDZ. Forms a complex with PALS1 and MPDZ.</text>
</comment>
<keyword evidence="9 20" id="KW-1133">Transmembrane helix</keyword>
<feature type="domain" description="Cadherin" evidence="24">
    <location>
        <begin position="871"/>
        <end position="973"/>
    </location>
</feature>
<dbReference type="FunFam" id="2.60.40.60:FF:000010">
    <property type="entry name" value="Cadherin EGF LAG seven-pass G-type receptor 3"/>
    <property type="match status" value="3"/>
</dbReference>
<dbReference type="FunFam" id="2.60.40.60:FF:000037">
    <property type="entry name" value="FAT atypical cadherin 1"/>
    <property type="match status" value="1"/>
</dbReference>
<feature type="domain" description="Cadherin" evidence="24">
    <location>
        <begin position="121"/>
        <end position="235"/>
    </location>
</feature>
<dbReference type="InterPro" id="IPR018097">
    <property type="entry name" value="EGF_Ca-bd_CS"/>
</dbReference>
<feature type="compositionally biased region" description="Basic residues" evidence="19">
    <location>
        <begin position="4752"/>
        <end position="4761"/>
    </location>
</feature>
<feature type="disulfide bond" evidence="18">
    <location>
        <begin position="4161"/>
        <end position="4170"/>
    </location>
</feature>
<feature type="disulfide bond" evidence="18">
    <location>
        <begin position="4123"/>
        <end position="4132"/>
    </location>
</feature>
<dbReference type="InterPro" id="IPR009030">
    <property type="entry name" value="Growth_fac_rcpt_cys_sf"/>
</dbReference>
<dbReference type="FunFam" id="2.60.40.60:FF:000144">
    <property type="entry name" value="FAT atypical cadherin 4"/>
    <property type="match status" value="1"/>
</dbReference>
<keyword evidence="12" id="KW-0325">Glycoprotein</keyword>
<dbReference type="PROSITE" id="PS01187">
    <property type="entry name" value="EGF_CA"/>
    <property type="match status" value="1"/>
</dbReference>
<dbReference type="FunFam" id="2.60.40.60:FF:000081">
    <property type="entry name" value="protocadherin Fat 4"/>
    <property type="match status" value="1"/>
</dbReference>
<reference evidence="25" key="1">
    <citation type="submission" date="2018-07" db="EMBL/GenBank/DDBJ databases">
        <title>Comparative genomics of catfishes provides insights into carnivory and benthic adaptation.</title>
        <authorList>
            <person name="Zhang Y."/>
            <person name="Wang D."/>
            <person name="Peng Z."/>
            <person name="Zheng S."/>
            <person name="Shao F."/>
            <person name="Tao W."/>
        </authorList>
    </citation>
    <scope>NUCLEOTIDE SEQUENCE</scope>
    <source>
        <strain evidence="25">Chongqing</strain>
    </source>
</reference>
<feature type="domain" description="Cadherin" evidence="24">
    <location>
        <begin position="3602"/>
        <end position="3707"/>
    </location>
</feature>
<dbReference type="InterPro" id="IPR000152">
    <property type="entry name" value="EGF-type_Asp/Asn_hydroxyl_site"/>
</dbReference>
<keyword evidence="3 18" id="KW-0245">EGF-like domain</keyword>
<protein>
    <recommendedName>
        <fullName evidence="14">Protocadherin Fat 4</fullName>
    </recommendedName>
    <alternativeName>
        <fullName evidence="16">FAT tumor suppressor homolog 4</fullName>
    </alternativeName>
    <alternativeName>
        <fullName evidence="15">Fat-like cadherin protein FAT-J</fullName>
    </alternativeName>
</protein>
<feature type="domain" description="EGF-like" evidence="23">
    <location>
        <begin position="4097"/>
        <end position="4133"/>
    </location>
</feature>
<feature type="region of interest" description="Disordered" evidence="19">
    <location>
        <begin position="4960"/>
        <end position="5116"/>
    </location>
</feature>
<evidence type="ECO:0000256" key="15">
    <source>
        <dbReference type="ARBA" id="ARBA00076313"/>
    </source>
</evidence>
<evidence type="ECO:0000256" key="14">
    <source>
        <dbReference type="ARBA" id="ARBA00070347"/>
    </source>
</evidence>
<dbReference type="FunFam" id="2.10.25.10:FF:000293">
    <property type="entry name" value="FAT atypical cadherin 4"/>
    <property type="match status" value="1"/>
</dbReference>
<keyword evidence="26" id="KW-1185">Reference proteome</keyword>
<dbReference type="CDD" id="cd11304">
    <property type="entry name" value="Cadherin_repeat"/>
    <property type="match status" value="34"/>
</dbReference>
<dbReference type="FunFam" id="2.60.40.60:FF:000033">
    <property type="entry name" value="FAT atypical cadherin 1"/>
    <property type="match status" value="1"/>
</dbReference>
<keyword evidence="4 20" id="KW-0812">Transmembrane</keyword>
<evidence type="ECO:0000256" key="19">
    <source>
        <dbReference type="SAM" id="MobiDB-lite"/>
    </source>
</evidence>
<dbReference type="FunFam" id="2.60.40.60:FF:000116">
    <property type="entry name" value="Dachsous cadherin-related 2"/>
    <property type="match status" value="1"/>
</dbReference>
<feature type="domain" description="Cadherin" evidence="24">
    <location>
        <begin position="1078"/>
        <end position="1187"/>
    </location>
</feature>
<dbReference type="FunFam" id="2.60.120.200:FF:000340">
    <property type="entry name" value="Si:dkey-1m11.6"/>
    <property type="match status" value="1"/>
</dbReference>
<dbReference type="CDD" id="cd00053">
    <property type="entry name" value="EGF"/>
    <property type="match status" value="1"/>
</dbReference>
<feature type="domain" description="Cadherin" evidence="24">
    <location>
        <begin position="667"/>
        <end position="770"/>
    </location>
</feature>
<feature type="domain" description="Cadherin" evidence="24">
    <location>
        <begin position="559"/>
        <end position="666"/>
    </location>
</feature>
<dbReference type="FunFam" id="2.60.40.60:FF:000131">
    <property type="entry name" value="FAT atypical cadherin 4"/>
    <property type="match status" value="1"/>
</dbReference>
<dbReference type="FunFam" id="2.60.40.60:FF:000080">
    <property type="entry name" value="FAT atypical cadherin 1"/>
    <property type="match status" value="1"/>
</dbReference>
<comment type="caution">
    <text evidence="25">The sequence shown here is derived from an EMBL/GenBank/DDBJ whole genome shotgun (WGS) entry which is preliminary data.</text>
</comment>
<evidence type="ECO:0000256" key="20">
    <source>
        <dbReference type="SAM" id="Phobius"/>
    </source>
</evidence>
<feature type="transmembrane region" description="Helical" evidence="20">
    <location>
        <begin position="1772"/>
        <end position="1796"/>
    </location>
</feature>
<dbReference type="GO" id="GO:0051239">
    <property type="term" value="P:regulation of multicellular organismal process"/>
    <property type="evidence" value="ECO:0007669"/>
    <property type="project" value="UniProtKB-ARBA"/>
</dbReference>
<dbReference type="GO" id="GO:0120036">
    <property type="term" value="P:plasma membrane bounded cell projection organization"/>
    <property type="evidence" value="ECO:0007669"/>
    <property type="project" value="UniProtKB-ARBA"/>
</dbReference>
<feature type="domain" description="Cadherin" evidence="24">
    <location>
        <begin position="3179"/>
        <end position="3284"/>
    </location>
</feature>
<feature type="domain" description="Cadherin" evidence="24">
    <location>
        <begin position="2662"/>
        <end position="2762"/>
    </location>
</feature>
<dbReference type="SMART" id="SM00179">
    <property type="entry name" value="EGF_CA"/>
    <property type="match status" value="6"/>
</dbReference>
<feature type="domain" description="Cadherin" evidence="24">
    <location>
        <begin position="343"/>
        <end position="453"/>
    </location>
</feature>
<feature type="compositionally biased region" description="Basic and acidic residues" evidence="19">
    <location>
        <begin position="5022"/>
        <end position="5034"/>
    </location>
</feature>
<dbReference type="PROSITE" id="PS50026">
    <property type="entry name" value="EGF_3"/>
    <property type="match status" value="6"/>
</dbReference>
<dbReference type="GO" id="GO:0005509">
    <property type="term" value="F:calcium ion binding"/>
    <property type="evidence" value="ECO:0007669"/>
    <property type="project" value="UniProtKB-UniRule"/>
</dbReference>
<dbReference type="GO" id="GO:0030182">
    <property type="term" value="P:neuron differentiation"/>
    <property type="evidence" value="ECO:0007669"/>
    <property type="project" value="UniProtKB-ARBA"/>
</dbReference>
<dbReference type="InterPro" id="IPR039808">
    <property type="entry name" value="Cadherin"/>
</dbReference>
<dbReference type="FunFam" id="2.60.40.60:FF:000115">
    <property type="entry name" value="FAT atypical cadherin 4"/>
    <property type="match status" value="1"/>
</dbReference>
<feature type="domain" description="Cadherin" evidence="24">
    <location>
        <begin position="1405"/>
        <end position="1506"/>
    </location>
</feature>
<feature type="domain" description="Cadherin" evidence="24">
    <location>
        <begin position="2049"/>
        <end position="2151"/>
    </location>
</feature>
<dbReference type="Gene3D" id="2.60.120.200">
    <property type="match status" value="2"/>
</dbReference>
<feature type="domain" description="Cadherin" evidence="24">
    <location>
        <begin position="28"/>
        <end position="120"/>
    </location>
</feature>
<feature type="domain" description="Laminin G" evidence="22">
    <location>
        <begin position="4172"/>
        <end position="4356"/>
    </location>
</feature>
<feature type="domain" description="EGF-like" evidence="23">
    <location>
        <begin position="4059"/>
        <end position="4095"/>
    </location>
</feature>
<dbReference type="Pfam" id="PF25374">
    <property type="entry name" value="Cadherin_FAT4_N"/>
    <property type="match status" value="1"/>
</dbReference>
<gene>
    <name evidence="25" type="ORF">C0J50_2582</name>
</gene>
<keyword evidence="5 21" id="KW-0732">Signal</keyword>
<dbReference type="PANTHER" id="PTHR24027:SF438">
    <property type="entry name" value="CADHERIN 23"/>
    <property type="match status" value="1"/>
</dbReference>
<feature type="domain" description="Cadherin" evidence="24">
    <location>
        <begin position="2258"/>
        <end position="2361"/>
    </location>
</feature>
<evidence type="ECO:0000259" key="23">
    <source>
        <dbReference type="PROSITE" id="PS50026"/>
    </source>
</evidence>
<feature type="domain" description="Cadherin" evidence="24">
    <location>
        <begin position="974"/>
        <end position="1077"/>
    </location>
</feature>
<dbReference type="PROSITE" id="PS00022">
    <property type="entry name" value="EGF_1"/>
    <property type="match status" value="7"/>
</dbReference>
<dbReference type="InterPro" id="IPR013032">
    <property type="entry name" value="EGF-like_CS"/>
</dbReference>
<evidence type="ECO:0000256" key="3">
    <source>
        <dbReference type="ARBA" id="ARBA00022536"/>
    </source>
</evidence>
<evidence type="ECO:0000259" key="24">
    <source>
        <dbReference type="PROSITE" id="PS50268"/>
    </source>
</evidence>
<feature type="domain" description="Cadherin" evidence="24">
    <location>
        <begin position="2763"/>
        <end position="2864"/>
    </location>
</feature>
<dbReference type="CDD" id="cd00054">
    <property type="entry name" value="EGF_CA"/>
    <property type="match status" value="5"/>
</dbReference>
<feature type="region of interest" description="Disordered" evidence="19">
    <location>
        <begin position="4900"/>
        <end position="4923"/>
    </location>
</feature>
<feature type="domain" description="Cadherin" evidence="24">
    <location>
        <begin position="1607"/>
        <end position="1706"/>
    </location>
</feature>
<evidence type="ECO:0000256" key="16">
    <source>
        <dbReference type="ARBA" id="ARBA00081404"/>
    </source>
</evidence>
<dbReference type="GO" id="GO:0007163">
    <property type="term" value="P:establishment or maintenance of cell polarity"/>
    <property type="evidence" value="ECO:0007669"/>
    <property type="project" value="UniProtKB-ARBA"/>
</dbReference>
<proteinExistence type="predicted"/>
<evidence type="ECO:0000256" key="7">
    <source>
        <dbReference type="ARBA" id="ARBA00022837"/>
    </source>
</evidence>
<feature type="domain" description="Cadherin" evidence="24">
    <location>
        <begin position="3285"/>
        <end position="3391"/>
    </location>
</feature>
<dbReference type="FunFam" id="2.60.40.60:FF:000039">
    <property type="entry name" value="FAT atypical cadherin 3"/>
    <property type="match status" value="1"/>
</dbReference>
<dbReference type="PROSITE" id="PS00232">
    <property type="entry name" value="CADHERIN_1"/>
    <property type="match status" value="17"/>
</dbReference>
<dbReference type="FunFam" id="2.60.40.60:FF:000024">
    <property type="entry name" value="FAT atypical cadherin 3"/>
    <property type="match status" value="4"/>
</dbReference>
<feature type="domain" description="Cadherin" evidence="24">
    <location>
        <begin position="2558"/>
        <end position="2661"/>
    </location>
</feature>
<dbReference type="Proteomes" id="UP001205998">
    <property type="component" value="Unassembled WGS sequence"/>
</dbReference>
<feature type="domain" description="EGF-like" evidence="23">
    <location>
        <begin position="3999"/>
        <end position="4057"/>
    </location>
</feature>
<feature type="domain" description="Cadherin" evidence="24">
    <location>
        <begin position="2362"/>
        <end position="2466"/>
    </location>
</feature>
<dbReference type="FunFam" id="2.10.25.10:FF:000151">
    <property type="entry name" value="FAT atypical cadherin 4"/>
    <property type="match status" value="1"/>
</dbReference>
<organism evidence="25 26">
    <name type="scientific">Silurus asotus</name>
    <name type="common">Amur catfish</name>
    <name type="synonym">Parasilurus asotus</name>
    <dbReference type="NCBI Taxonomy" id="30991"/>
    <lineage>
        <taxon>Eukaryota</taxon>
        <taxon>Metazoa</taxon>
        <taxon>Chordata</taxon>
        <taxon>Craniata</taxon>
        <taxon>Vertebrata</taxon>
        <taxon>Euteleostomi</taxon>
        <taxon>Actinopterygii</taxon>
        <taxon>Neopterygii</taxon>
        <taxon>Teleostei</taxon>
        <taxon>Ostariophysi</taxon>
        <taxon>Siluriformes</taxon>
        <taxon>Siluridae</taxon>
        <taxon>Silurus</taxon>
    </lineage>
</organism>
<dbReference type="GO" id="GO:0016477">
    <property type="term" value="P:cell migration"/>
    <property type="evidence" value="ECO:0007669"/>
    <property type="project" value="TreeGrafter"/>
</dbReference>
<feature type="region of interest" description="Disordered" evidence="19">
    <location>
        <begin position="4738"/>
        <end position="4794"/>
    </location>
</feature>
<dbReference type="InterPro" id="IPR015919">
    <property type="entry name" value="Cadherin-like_sf"/>
</dbReference>
<dbReference type="SUPFAM" id="SSF49313">
    <property type="entry name" value="Cadherin-like"/>
    <property type="match status" value="34"/>
</dbReference>
<dbReference type="GO" id="GO:0007157">
    <property type="term" value="P:heterophilic cell-cell adhesion via plasma membrane cell adhesion molecules"/>
    <property type="evidence" value="ECO:0007669"/>
    <property type="project" value="UniProtKB-ARBA"/>
</dbReference>
<dbReference type="PROSITE" id="PS01186">
    <property type="entry name" value="EGF_2"/>
    <property type="match status" value="3"/>
</dbReference>
<dbReference type="SUPFAM" id="SSF57196">
    <property type="entry name" value="EGF/Laminin"/>
    <property type="match status" value="1"/>
</dbReference>
<dbReference type="GO" id="GO:0008013">
    <property type="term" value="F:beta-catenin binding"/>
    <property type="evidence" value="ECO:0007669"/>
    <property type="project" value="TreeGrafter"/>
</dbReference>
<dbReference type="FunFam" id="2.60.40.60:FF:000180">
    <property type="entry name" value="FAT atypical cadherin 4"/>
    <property type="match status" value="1"/>
</dbReference>
<dbReference type="SMART" id="SM00112">
    <property type="entry name" value="CA"/>
    <property type="match status" value="34"/>
</dbReference>
<dbReference type="CDD" id="cd00110">
    <property type="entry name" value="LamG"/>
    <property type="match status" value="2"/>
</dbReference>
<feature type="domain" description="EGF-like" evidence="23">
    <location>
        <begin position="4359"/>
        <end position="4395"/>
    </location>
</feature>
<dbReference type="GO" id="GO:0007156">
    <property type="term" value="P:homophilic cell adhesion via plasma membrane adhesion molecules"/>
    <property type="evidence" value="ECO:0007669"/>
    <property type="project" value="InterPro"/>
</dbReference>
<dbReference type="FunFam" id="2.60.40.60:FF:000015">
    <property type="entry name" value="FAT atypical cadherin 1"/>
    <property type="match status" value="1"/>
</dbReference>
<feature type="transmembrane region" description="Helical" evidence="20">
    <location>
        <begin position="1832"/>
        <end position="1854"/>
    </location>
</feature>
<feature type="transmembrane region" description="Helical" evidence="20">
    <location>
        <begin position="1747"/>
        <end position="1765"/>
    </location>
</feature>
<dbReference type="PROSITE" id="PS00010">
    <property type="entry name" value="ASX_HYDROXYL"/>
    <property type="match status" value="2"/>
</dbReference>
<dbReference type="Pfam" id="PF00028">
    <property type="entry name" value="Cadherin"/>
    <property type="match status" value="33"/>
</dbReference>
<dbReference type="GO" id="GO:0045296">
    <property type="term" value="F:cadherin binding"/>
    <property type="evidence" value="ECO:0007669"/>
    <property type="project" value="TreeGrafter"/>
</dbReference>
<dbReference type="SUPFAM" id="SSF49899">
    <property type="entry name" value="Concanavalin A-like lectins/glucanases"/>
    <property type="match status" value="2"/>
</dbReference>
<dbReference type="FunFam" id="2.10.25.10:FF:000066">
    <property type="entry name" value="FAT atypical cadherin 4"/>
    <property type="match status" value="1"/>
</dbReference>
<dbReference type="GO" id="GO:0016342">
    <property type="term" value="C:catenin complex"/>
    <property type="evidence" value="ECO:0007669"/>
    <property type="project" value="TreeGrafter"/>
</dbReference>
<evidence type="ECO:0000256" key="5">
    <source>
        <dbReference type="ARBA" id="ARBA00022729"/>
    </source>
</evidence>
<dbReference type="Pfam" id="PF02210">
    <property type="entry name" value="Laminin_G_2"/>
    <property type="match status" value="2"/>
</dbReference>
<dbReference type="InterPro" id="IPR020894">
    <property type="entry name" value="Cadherin_CS"/>
</dbReference>
<dbReference type="FunFam" id="2.60.40.60:FF:000110">
    <property type="entry name" value="FAT atypical cadherin 4"/>
    <property type="match status" value="1"/>
</dbReference>
<feature type="signal peptide" evidence="21">
    <location>
        <begin position="1"/>
        <end position="27"/>
    </location>
</feature>
<dbReference type="GO" id="GO:0001736">
    <property type="term" value="P:establishment of planar polarity"/>
    <property type="evidence" value="ECO:0007669"/>
    <property type="project" value="UniProtKB-ARBA"/>
</dbReference>
<evidence type="ECO:0000256" key="12">
    <source>
        <dbReference type="ARBA" id="ARBA00023180"/>
    </source>
</evidence>
<dbReference type="SUPFAM" id="SSF57184">
    <property type="entry name" value="Growth factor receptor domain"/>
    <property type="match status" value="1"/>
</dbReference>
<keyword evidence="11 18" id="KW-1015">Disulfide bond</keyword>
<dbReference type="FunFam" id="2.10.25.10:FF:000168">
    <property type="entry name" value="FAT atypical cadherin 4"/>
    <property type="match status" value="1"/>
</dbReference>
<dbReference type="PANTHER" id="PTHR24027">
    <property type="entry name" value="CADHERIN-23"/>
    <property type="match status" value="1"/>
</dbReference>
<dbReference type="FunFam" id="2.60.120.200:FF:000030">
    <property type="entry name" value="FAT atypical cadherin 4"/>
    <property type="match status" value="1"/>
</dbReference>
<keyword evidence="8" id="KW-0130">Cell adhesion</keyword>
<evidence type="ECO:0000256" key="6">
    <source>
        <dbReference type="ARBA" id="ARBA00022737"/>
    </source>
</evidence>
<feature type="domain" description="Cadherin" evidence="24">
    <location>
        <begin position="454"/>
        <end position="558"/>
    </location>
</feature>
<evidence type="ECO:0000256" key="2">
    <source>
        <dbReference type="ARBA" id="ARBA00022475"/>
    </source>
</evidence>
<dbReference type="PROSITE" id="PS50025">
    <property type="entry name" value="LAM_G_DOMAIN"/>
    <property type="match status" value="2"/>
</dbReference>
<comment type="subcellular location">
    <subcellularLocation>
        <location evidence="1">Cell membrane</location>
        <topology evidence="1">Single-pass type I membrane protein</topology>
    </subcellularLocation>
</comment>
<evidence type="ECO:0000313" key="26">
    <source>
        <dbReference type="Proteomes" id="UP001205998"/>
    </source>
</evidence>
<dbReference type="InterPro" id="IPR002126">
    <property type="entry name" value="Cadherin-like_dom"/>
</dbReference>
<feature type="domain" description="Cadherin" evidence="24">
    <location>
        <begin position="1521"/>
        <end position="1606"/>
    </location>
</feature>
<feature type="chain" id="PRO_5042066803" description="Protocadherin Fat 4" evidence="21">
    <location>
        <begin position="28"/>
        <end position="5197"/>
    </location>
</feature>
<evidence type="ECO:0000259" key="22">
    <source>
        <dbReference type="PROSITE" id="PS50025"/>
    </source>
</evidence>
<dbReference type="PRINTS" id="PR00205">
    <property type="entry name" value="CADHERIN"/>
</dbReference>
<keyword evidence="2" id="KW-1003">Cell membrane</keyword>
<dbReference type="Gene3D" id="2.10.25.10">
    <property type="entry name" value="Laminin"/>
    <property type="match status" value="6"/>
</dbReference>
<dbReference type="InterPro" id="IPR000742">
    <property type="entry name" value="EGF"/>
</dbReference>
<feature type="domain" description="Cadherin" evidence="24">
    <location>
        <begin position="3496"/>
        <end position="3601"/>
    </location>
</feature>
<dbReference type="Pfam" id="PF00008">
    <property type="entry name" value="EGF"/>
    <property type="match status" value="4"/>
</dbReference>
<feature type="domain" description="EGF-like" evidence="23">
    <location>
        <begin position="4135"/>
        <end position="4171"/>
    </location>
</feature>
<dbReference type="FunFam" id="2.60.40.60:FF:000134">
    <property type="entry name" value="protocadherin Fat 4"/>
    <property type="match status" value="1"/>
</dbReference>
<sequence>MEPSGRSLSAFQLLLLIFWTLWQRSSSSQIRHEFHVQEEQPVGTYVGTVEPKPGFTYRFGESHKLFTINGTNGVIRTSSVIDRETLPSDIINVVVLSSQPTYPTEVRIVVLDVNDNAPAFPDATIAVSFREDAVGGRQVILDTATDADNGVNGVDHNTYRIISGNEKGTFRLDVTVNPSGEGAFLHLVTTGGLDRELTSFYQLLVEVQDKGEPKKYGYLQVNVTIQDVNDNPPMFDLDQYQTSVLEDAAVGSSVLKVAATDQDEGANADIRYFLDEGTPFQIDPKAGTIVIKEALDYESKKEYSFTIHAKDNGMPSLSGRTEATIKLLDVNDNDPVVKFRYFPTTSKFASVDENAQIGTVVALLTVSDSDSPTANGNISVSILGGNEQGHFEVHTSPVPNLSLIKVASVLDRERISSYNLTVSVSDNGKPVARSSFASLVIFVNDINDHPPIFQEAVYRVDISEDVPKGSYIKGVSATDGDSGQNANLRYSLVSGNSLGWFVISENSGLITSAAVLDRETASEITLNISAKDQGLQPKISYTTLIVNITDVNDQVPTFTQNIYYVSLVEHLPAGSELLRLSAVDTDLGANGTVQFTFDSESPANVHELFRLDAATGKLSTASELDREEQDSYLLYVRATDGGSPSLHSTAKVNITLKDINDNKPVFYPVQYFANIKENEPQGSYVTTVSASDPDLGRNGTVRYTITSGDTFKFHINSNTGKISTLVLLDREEKTTYQLQVSATDGGDLHSHTKGIVTVNVIDTQDNPPSFSQKEYSFVVFENMIHGTVIGTVLATTVDLNTNISYLIASGDQKGLFSINSGTGQITATGLIDREEQVFYQLKVIARGGEVTGEAIVNITVKDLNDNAPHFLHPVEHVSAVENWKTGHHIFQAKAFDPDEGSNGMIEYSLQQNPKGLFHIHEKHGLITLIGPLEVSTSSYQVEVLASDCGVPRRTSTLLLTVSVYDVNDNAPVFDQLSYEVIILESEPVNSRFFKVEATDKDSGVNGEIVYDITGGNTNDVFGIFPDGQLYIKSELDREVQDRYNLLLVAKDRAVETLSASVNVTVILDDVNDNRPLFNSTNYVFHFKEEQPRGSLVGRVFAEDKDFGPNSEVRYSFETPQSNFELDAITGELTSTLQLDRESLMRQRGTAVFTFAVISADQGLPKPLRDQAKVQVYIQDINDNLPKFTKDIYQASISESAQNLTQLLRVSASDVDENKNGLVRYRILEGNEENQFSIDNSSGQVTLVGNLDYETTSSYSLKIIAEDSGAVPMSSSCLLSISILDENDNSPFFPKSTITVDVLENMRIGELVASITATDSDSGSNADITYSITANNNHGTFSISPSTGSIFLVRKLDYETQSLYKLNITAKDNGRPQRSSSIPLVIHVRDFNDNPPVFAPGDIFKSIPENLPLFTSIMAITAHDTDADINGQLEYSVVQQTPRGSHFRIDPTSGVILTSSEIDREFSNMFELTVKATDQAVPVEFRRFALKNVTIWITDQNDNVPNFVSQNALVAEPNIVIGSILTTVIAYDPDEGANGEVEYELVKGDSDTFIMDRYSGDIRLASQLIPSKLIYSLIVSATDHGTERKTSRTELTIILQGADGPVFSQPKYITILKEGQPPGTNVISLDAYSPRGSATKVEYFIVAVRSGGKAVGRLFTIGRHTGTIQTAMELDREQGADLYLLDVYAIETETNQPRTQRAETSIRHTTTMPELGRSSAGNCGFYFSSSRFTSVNRIIRASEQEQEGVDLVLVVMMMVVMVVLMIKVVVGMVMVVVVMFMLVMLVVAVVMLVMVVVMVFKEVVVLVLVVVVGIFVVTVFVVLVVLVVVIVMVVVLVVVVVVVLVCVVVVGIFVVTVFVVMVVLVVVIVMVVVLVVVVVVVVLVVIVFVVIVVLVDVMVVLVVIVFVVVVVVLVVIVFVVMVVLVVIVVLVVVVEITLQDVNDNPPVFPTDILDVTVQENVGDGFRIMQLKATDADEGPNALVTYTILNGAEDSFRVDPESGDLIATKRLDRERRSKYSLLVRADDGQQSSDMRVNITVSDVNDHTPKFSRSVYSFDIPEDMAPGSIVAAILASDSDSGSNGEVTYSLEEDDGDSTFLVNPVTGVFNVTRPLDYETQQYYIIGVKAEDGGGQASLVRVYFNILDVNDNVPTFNASVYSTSVSEDLSVGSPVLTVAAHDADDGMNAQLAYSIASGDPQAQFTITNSGVLQTRKLLDRETQSFYNLIIAVNDLAPPPATRFTSTAQVSIILLDVNDCSPLFISQKMAYIQENTAVDTVVFTAHAVDPDSGPNSYVEYSLGGTYGSKFNIGNIDGNVKLIGELDREEMANYTLTIIAKDKGQPSLSSTMEVTMVVLDVNDNTPSFSQNIYDIEIEENTLTGTDILQVFASDADEGTNGQIRFSIAAGTGNSDFRIDSVTGAISVAKLLDRETRSSYSLVVQASDRGSSPRVDRATVNIVLLDVNDCAPVFELSPYTITVVARDGDYGLNGQTSYSLNAGNDDGSFSLTSSGQLRLERTLDREVRDRYELIVIAIDSGSPSLSGSATVTVLVDDVNDMVPLFSSSSYHTSISENAPTGSDVMLVNASDGDVGQNGVISYSLNGGDGQFSINPATGQIITSSLLDREIQGSYELLVVASDSGHPISLSSSATVSVVINDINDNPPRFHHHPYVTHIPAFTASGSLVFAVTVTDEDSGSNAQLHYSLSGRNSDKFKIDPIRGAITASEKLTATSEVTFTVRVKDGGRNPKMDSTTVTVRFVSGGDFPIINIKDKSFTFPENQAINTVVTKVTGSSKRAGSLSYYIASGNLDNAFHVDQLSGELSIKKALDYENIDKYVLWIEARDQSFPPYSAYDKIEITVLDINDNYPIFEKEPFHAEILENLSPQRVLVVSALDEDSGPNGQLEYTITEGNKENSFSINRATGEIRTTRPLDREKVAQYILMVKATDRGTSPKSTSVKVIISVLDVNDNAPRFSKIFSATVPENAPVGYTVTRVTTTDEDAGANAVSRYTIGDTSLPFSINPSTGDIIISRPLNREDTDHYIAKVSAHDSGWTVSTDVTIFVTDINDNAPRFSRPSYYLDYPELTEIGSLVTRVSATDLDEGFNGKIFYFIRSQSEYFRINSSTGEIFIKQQLKYQNSTGHSNVNLNRHSFIVTASDRGVKPLMSETTVIVKVIDSNDNPPIFESSSYFTPVTKSVKVGTKLIKVTAHDKKDYGINSEIEYTVTGGNSSSKFRLDKETGWMTVASSLASDVNKVYLLEITVTDKGTPPLSNKTTLKIAVTEENHHTPEFSQSQVTATVSESLTVGTAIRTLSARDKDKDKQMNGLIAYNIFSGNDDGLFSVNSKTGVLSLAKPLDYEKKQKHELRISATDGGWIAKTSYVTVNIQVTDVNDNPPVFDPDEYFPVVQENVPSGTMVVKLNATDKDSGPNAVLAYAIQSSDSDLFIIDPNTGVLTTQGFLDYESKQVYHLTVKAFNIPDEERCSFANVNIQLKGANEYVPRFVSKQYYFEVSEASPKGTVVGEVFASDRDLGQDGIVYYLIFGRSRRKGFGINKNTGQIYVTGPLDREKEEKISLKVLAKNAGNIRGADIDEVFVNITILDANDPPVFTQELYDIQVSEGLSPGGLVTFVSAEDSDSVPSWSRFTYSIAADHESPAFTINPQTGQVSVAAELDRETTPVYNLTLLAVDSGSPAATGIATLIVTLEDINDNGPTLVTMSGEVMENQRAGTAVMTLRATDSDLAPNQGPFSYSLLTTSSAANYFSLTSSGELSTSREIDREQISDLYLSVLIKDSGIPQMSSTGTIHIKINDQNDNPSQPRSVEIYVHYFGNMFPGGSLGIVKPQDPDIKDTFHCTLIPPAASLFSIPKGTCDLNSNSRATDGTFDLSVRSSDGVHAPVNSNVRVFFIGFSNATVDNSILIQVNSQSISTFLYNHYLSFLRIANSQLAGLGTGVQLYGAFELNNQTFLMAAIKRGHGQYVNPSGVTTFFQSIKEALHRQSGVKIDSVDHDPCTNNPCQNGGSCKRRLGVGPDMMTKESVPVILVSNRPLQPYVCNCRPGYAGSLCETDINECLPSPCHNGGTCHNLVGGFSCSCPEGFTGMACERDVNECLSNPCKNGALCQNFPGGFNCLCKSGYAGKTCDSIINYCECNPCFNGGSCQSRVEGYYCHCPFGVFGKHCELNSYGFEELSYMEFPSLDPNNNYIYIKFATLKENALIMYNHDNQTGDKAEFLALEIYEGRMRFSFNLGSGTYKLMTMVRVSDGQFHTVIARRAGMAASLTVDLCGEEQEPGYCTVSNVAVHTDWILDVQPNRLSVGGVRAIEPLLQRKNQVNTHDFVGCIMEFAINGRPLEPSQSLSSHGILDRCPRMEGACVTNPCRHGGTCLDMWSWQQCQCAEGLTGKFCEKFISADSALSLDGSGRVDYSLHQSWKRDVMMVQNLQSFSHTYPQSPTHSQTHSGSSSLELKFRTRSKTGTILHVQELSNYTTVRLKNGNLQYVSDAGVAGKVERIVADGVFSDGQWHTLLLQRNISSTTVLIDDSILRVITRTTQDFGGLDVLTLSLGGEPPRINLQKTTPGFDGCFEYVKYNGELLPFSGNHRMVSISISGTDESVKIGCRGPNMCASAPCWDGMMCVNQWFSYQCVPPGDCASKPCQNGGSCVPANRGGFSCVCDELYTGRVCETLVACLGVTCPQGTLCKVGTNGGFSCVSVSSNENFILPIWAVPAIVGGCATILALLVLGLILHNHCKGGGKTAVPKDDKKAKKKKKKKKKGSENVAFDDPDNIGDVDMTVRKQPEGNPKPDIIERENPYLIYDETDVPESGDTIPSAPEIAEIEHYDIDNASSIAPSDADIVQHYKQFRSHTPKFSIQIQRHSPLGYARQSPLTLGAASYTYQPTYTQGLRQTPLSHAPCPTPTPLSRHSPAHFNKPASFYRNTPTREMNLNLARRDGSPLDLHGDTCQSAAIFNYTASRLGRRSKSPQTMAGHGSRPASRLKQPIEQIPLETGPPIGLSIEEVERLNTPRPRNPSICSADHGRSSSEEDARRPLSRVRNPADGIPAPDSSSESDSHDSFTCSEMEYDREKPVNYGSRVPKLSQVNESDADDEDYGGGRIKQRRYSSRRAEGGASGGHTPFGEYHHHTLPHKLGQGSGNFNWDSLLNWGPGFSHYVDVFKDLAMLPENSNAANDIEMNSGDGSVTIIAEGEAEQYV</sequence>
<feature type="disulfide bond" evidence="18">
    <location>
        <begin position="4385"/>
        <end position="4394"/>
    </location>
</feature>
<feature type="domain" description="Cadherin" evidence="24">
    <location>
        <begin position="2474"/>
        <end position="2557"/>
    </location>
</feature>
<feature type="transmembrane region" description="Helical" evidence="20">
    <location>
        <begin position="1802"/>
        <end position="1825"/>
    </location>
</feature>
<dbReference type="GO" id="GO:0050793">
    <property type="term" value="P:regulation of developmental process"/>
    <property type="evidence" value="ECO:0007669"/>
    <property type="project" value="UniProtKB-ARBA"/>
</dbReference>
<evidence type="ECO:0000256" key="9">
    <source>
        <dbReference type="ARBA" id="ARBA00022989"/>
    </source>
</evidence>
<evidence type="ECO:0000256" key="18">
    <source>
        <dbReference type="PROSITE-ProRule" id="PRU00076"/>
    </source>
</evidence>
<feature type="domain" description="Cadherin" evidence="24">
    <location>
        <begin position="1188"/>
        <end position="1292"/>
    </location>
</feature>
<feature type="disulfide bond" evidence="18">
    <location>
        <begin position="4085"/>
        <end position="4094"/>
    </location>
</feature>
<accession>A0AAD5B839</accession>
<dbReference type="FunFam" id="2.60.40.60:FF:000143">
    <property type="entry name" value="FAT atypical cadherin 4"/>
    <property type="match status" value="1"/>
</dbReference>
<feature type="domain" description="Laminin G" evidence="22">
    <location>
        <begin position="4427"/>
        <end position="4606"/>
    </location>
</feature>
<dbReference type="FunFam" id="2.60.40.60:FF:000005">
    <property type="entry name" value="Protocadherin 9"/>
    <property type="match status" value="1"/>
</dbReference>
<feature type="disulfide bond" evidence="18">
    <location>
        <begin position="4661"/>
        <end position="4670"/>
    </location>
</feature>
<feature type="domain" description="Cadherin" evidence="24">
    <location>
        <begin position="3392"/>
        <end position="3495"/>
    </location>
</feature>
<evidence type="ECO:0000256" key="4">
    <source>
        <dbReference type="ARBA" id="ARBA00022692"/>
    </source>
</evidence>
<dbReference type="FunFam" id="2.60.40.60:FF:000108">
    <property type="entry name" value="FAT atypical cadherin 4"/>
    <property type="match status" value="1"/>
</dbReference>
<feature type="transmembrane region" description="Helical" evidence="20">
    <location>
        <begin position="1900"/>
        <end position="1933"/>
    </location>
</feature>
<evidence type="ECO:0000256" key="10">
    <source>
        <dbReference type="ARBA" id="ARBA00023136"/>
    </source>
</evidence>
<dbReference type="GO" id="GO:0007423">
    <property type="term" value="P:sensory organ development"/>
    <property type="evidence" value="ECO:0007669"/>
    <property type="project" value="UniProtKB-ARBA"/>
</dbReference>
<name>A0AAD5B839_SILAS</name>
<dbReference type="EMBL" id="MU541276">
    <property type="protein sequence ID" value="KAI5628880.1"/>
    <property type="molecule type" value="Genomic_DNA"/>
</dbReference>
<dbReference type="FunFam" id="2.60.40.60:FF:000118">
    <property type="entry name" value="protocadherin Fat 4"/>
    <property type="match status" value="1"/>
</dbReference>
<dbReference type="InterPro" id="IPR001791">
    <property type="entry name" value="Laminin_G"/>
</dbReference>
<keyword evidence="6" id="KW-0677">Repeat</keyword>
<comment type="caution">
    <text evidence="18">Lacks conserved residue(s) required for the propagation of feature annotation.</text>
</comment>
<dbReference type="FunFam" id="2.60.40.60:FF:000275">
    <property type="entry name" value="Si:dkey-30k22.7"/>
    <property type="match status" value="1"/>
</dbReference>
<feature type="domain" description="Cadherin" evidence="24">
    <location>
        <begin position="1293"/>
        <end position="1397"/>
    </location>
</feature>
<dbReference type="PROSITE" id="PS50268">
    <property type="entry name" value="CADHERIN_2"/>
    <property type="match status" value="34"/>
</dbReference>
<evidence type="ECO:0000256" key="21">
    <source>
        <dbReference type="SAM" id="SignalP"/>
    </source>
</evidence>
<dbReference type="FunFam" id="2.60.40.60:FF:000029">
    <property type="entry name" value="Cadherin EGF LAG seven-pass G-type receptor 3"/>
    <property type="match status" value="1"/>
</dbReference>
<feature type="domain" description="Cadherin" evidence="24">
    <location>
        <begin position="2152"/>
        <end position="2258"/>
    </location>
</feature>
<dbReference type="FunFam" id="2.60.40.60:FF:000020">
    <property type="entry name" value="Dachsous cadherin-related 1b"/>
    <property type="match status" value="5"/>
</dbReference>
<feature type="domain" description="Cadherin" evidence="24">
    <location>
        <begin position="2865"/>
        <end position="2968"/>
    </location>
</feature>
<dbReference type="SMART" id="SM00282">
    <property type="entry name" value="LamG"/>
    <property type="match status" value="2"/>
</dbReference>
<dbReference type="InterPro" id="IPR013320">
    <property type="entry name" value="ConA-like_dom_sf"/>
</dbReference>
<feature type="disulfide bond" evidence="18">
    <location>
        <begin position="4047"/>
        <end position="4056"/>
    </location>
</feature>
<dbReference type="SMART" id="SM00181">
    <property type="entry name" value="EGF"/>
    <property type="match status" value="6"/>
</dbReference>
<feature type="transmembrane region" description="Helical" evidence="20">
    <location>
        <begin position="1860"/>
        <end position="1893"/>
    </location>
</feature>
<evidence type="ECO:0000256" key="8">
    <source>
        <dbReference type="ARBA" id="ARBA00022889"/>
    </source>
</evidence>
<evidence type="ECO:0000256" key="1">
    <source>
        <dbReference type="ARBA" id="ARBA00004251"/>
    </source>
</evidence>
<feature type="domain" description="Cadherin" evidence="24">
    <location>
        <begin position="236"/>
        <end position="337"/>
    </location>
</feature>
<evidence type="ECO:0000256" key="13">
    <source>
        <dbReference type="ARBA" id="ARBA00062851"/>
    </source>
</evidence>
<dbReference type="Gene3D" id="2.60.40.60">
    <property type="entry name" value="Cadherins"/>
    <property type="match status" value="34"/>
</dbReference>
<dbReference type="FunFam" id="2.60.40.60:FF:000106">
    <property type="entry name" value="FAT atypical cadherin 4"/>
    <property type="match status" value="1"/>
</dbReference>
<keyword evidence="10 20" id="KW-0472">Membrane</keyword>